<feature type="region of interest" description="Disordered" evidence="1">
    <location>
        <begin position="1"/>
        <end position="69"/>
    </location>
</feature>
<evidence type="ECO:0000313" key="3">
    <source>
        <dbReference type="EMBL" id="KAK7690136.1"/>
    </source>
</evidence>
<dbReference type="SMART" id="SM00225">
    <property type="entry name" value="BTB"/>
    <property type="match status" value="1"/>
</dbReference>
<dbReference type="PROSITE" id="PS50097">
    <property type="entry name" value="BTB"/>
    <property type="match status" value="1"/>
</dbReference>
<protein>
    <recommendedName>
        <fullName evidence="2">BTB domain-containing protein</fullName>
    </recommendedName>
</protein>
<evidence type="ECO:0000313" key="4">
    <source>
        <dbReference type="Proteomes" id="UP001385951"/>
    </source>
</evidence>
<proteinExistence type="predicted"/>
<feature type="domain" description="BTB" evidence="2">
    <location>
        <begin position="115"/>
        <end position="189"/>
    </location>
</feature>
<sequence length="488" mass="54705">MSRLSSPGASRSNTPLPHDPLASTSSTPYHNPGTPGSSFNQIASSPPRKRQRTRTIVDHPDRDQLESRQPATCNECCTSDVFFEVGTIKGKGNDCLDENLDFSSNRDERFYFPEADCVIQVENTLFRVHKFVLARDSSAFQDMFSLPMDQSGSCDQSPRFHEGTNDKNPIKLFGDTAEDFRIMLSLLYSLPPELQIYQTSSAPVPQLLTLTSILNKYHFATTSIWALSALYDVLSGKHGTPLPPHDVNNPQCIETLLERIVEVACVCGHAELRDFIEERWCARICTASGSLMGIDAYRREREARWAVHVADKWELTRLAGVAYYTLLLETNGAINQSFSFHTSTHDDSNTANEPQPDPWIPPALTKSQTVRLLVGHRSLILLGDQLRSTTPTFPRPDGCVFHVHGCLSAWSTAWREVSRSETTLYKFKSCDIIGKLKSMEEQIMGNTDLQCALTPVCRRRAMSAVRELRESISKGLSDHFVDITREVT</sequence>
<name>A0AAW0GKP5_9APHY</name>
<evidence type="ECO:0000256" key="1">
    <source>
        <dbReference type="SAM" id="MobiDB-lite"/>
    </source>
</evidence>
<feature type="compositionally biased region" description="Polar residues" evidence="1">
    <location>
        <begin position="22"/>
        <end position="44"/>
    </location>
</feature>
<feature type="compositionally biased region" description="Basic and acidic residues" evidence="1">
    <location>
        <begin position="55"/>
        <end position="66"/>
    </location>
</feature>
<dbReference type="Pfam" id="PF00651">
    <property type="entry name" value="BTB"/>
    <property type="match status" value="1"/>
</dbReference>
<gene>
    <name evidence="3" type="ORF">QCA50_006785</name>
</gene>
<dbReference type="InterPro" id="IPR000210">
    <property type="entry name" value="BTB/POZ_dom"/>
</dbReference>
<dbReference type="InterPro" id="IPR011333">
    <property type="entry name" value="SKP1/BTB/POZ_sf"/>
</dbReference>
<keyword evidence="4" id="KW-1185">Reference proteome</keyword>
<dbReference type="CDD" id="cd18186">
    <property type="entry name" value="BTB_POZ_ZBTB_KLHL-like"/>
    <property type="match status" value="1"/>
</dbReference>
<dbReference type="AlphaFoldDB" id="A0AAW0GKP5"/>
<reference evidence="3 4" key="1">
    <citation type="submission" date="2022-09" db="EMBL/GenBank/DDBJ databases">
        <authorList>
            <person name="Palmer J.M."/>
        </authorList>
    </citation>
    <scope>NUCLEOTIDE SEQUENCE [LARGE SCALE GENOMIC DNA]</scope>
    <source>
        <strain evidence="3 4">DSM 7382</strain>
    </source>
</reference>
<evidence type="ECO:0000259" key="2">
    <source>
        <dbReference type="PROSITE" id="PS50097"/>
    </source>
</evidence>
<comment type="caution">
    <text evidence="3">The sequence shown here is derived from an EMBL/GenBank/DDBJ whole genome shotgun (WGS) entry which is preliminary data.</text>
</comment>
<feature type="compositionally biased region" description="Polar residues" evidence="1">
    <location>
        <begin position="1"/>
        <end position="15"/>
    </location>
</feature>
<organism evidence="3 4">
    <name type="scientific">Cerrena zonata</name>
    <dbReference type="NCBI Taxonomy" id="2478898"/>
    <lineage>
        <taxon>Eukaryota</taxon>
        <taxon>Fungi</taxon>
        <taxon>Dikarya</taxon>
        <taxon>Basidiomycota</taxon>
        <taxon>Agaricomycotina</taxon>
        <taxon>Agaricomycetes</taxon>
        <taxon>Polyporales</taxon>
        <taxon>Cerrenaceae</taxon>
        <taxon>Cerrena</taxon>
    </lineage>
</organism>
<dbReference type="Gene3D" id="3.30.710.10">
    <property type="entry name" value="Potassium Channel Kv1.1, Chain A"/>
    <property type="match status" value="1"/>
</dbReference>
<accession>A0AAW0GKP5</accession>
<dbReference type="Proteomes" id="UP001385951">
    <property type="component" value="Unassembled WGS sequence"/>
</dbReference>
<dbReference type="EMBL" id="JASBNA010000007">
    <property type="protein sequence ID" value="KAK7690136.1"/>
    <property type="molecule type" value="Genomic_DNA"/>
</dbReference>
<dbReference type="SUPFAM" id="SSF54695">
    <property type="entry name" value="POZ domain"/>
    <property type="match status" value="1"/>
</dbReference>